<dbReference type="Proteomes" id="UP000190274">
    <property type="component" value="Chromosome D"/>
</dbReference>
<feature type="domain" description="CAP-Gly" evidence="4">
    <location>
        <begin position="192"/>
        <end position="228"/>
    </location>
</feature>
<organism evidence="5 6">
    <name type="scientific">Lachancea dasiensis</name>
    <dbReference type="NCBI Taxonomy" id="1072105"/>
    <lineage>
        <taxon>Eukaryota</taxon>
        <taxon>Fungi</taxon>
        <taxon>Dikarya</taxon>
        <taxon>Ascomycota</taxon>
        <taxon>Saccharomycotina</taxon>
        <taxon>Saccharomycetes</taxon>
        <taxon>Saccharomycetales</taxon>
        <taxon>Saccharomycetaceae</taxon>
        <taxon>Lachancea</taxon>
    </lineage>
</organism>
<evidence type="ECO:0000256" key="2">
    <source>
        <dbReference type="ARBA" id="ARBA00022490"/>
    </source>
</evidence>
<keyword evidence="2" id="KW-0963">Cytoplasm</keyword>
<comment type="subcellular location">
    <subcellularLocation>
        <location evidence="1">Cytoplasm</location>
    </subcellularLocation>
</comment>
<reference evidence="5 6" key="1">
    <citation type="submission" date="2016-03" db="EMBL/GenBank/DDBJ databases">
        <authorList>
            <person name="Devillers H."/>
        </authorList>
    </citation>
    <scope>NUCLEOTIDE SEQUENCE [LARGE SCALE GENOMIC DNA]</scope>
    <source>
        <strain evidence="5">CBS 10888</strain>
    </source>
</reference>
<dbReference type="GO" id="GO:0031122">
    <property type="term" value="P:cytoplasmic microtubule organization"/>
    <property type="evidence" value="ECO:0007669"/>
    <property type="project" value="TreeGrafter"/>
</dbReference>
<dbReference type="GO" id="GO:0051010">
    <property type="term" value="F:microtubule plus-end binding"/>
    <property type="evidence" value="ECO:0007669"/>
    <property type="project" value="TreeGrafter"/>
</dbReference>
<dbReference type="GO" id="GO:0043014">
    <property type="term" value="F:alpha-tubulin binding"/>
    <property type="evidence" value="ECO:0007669"/>
    <property type="project" value="EnsemblFungi"/>
</dbReference>
<dbReference type="SMART" id="SM01052">
    <property type="entry name" value="CAP_GLY"/>
    <property type="match status" value="1"/>
</dbReference>
<dbReference type="SUPFAM" id="SSF74924">
    <property type="entry name" value="Cap-Gly domain"/>
    <property type="match status" value="1"/>
</dbReference>
<sequence length="250" mass="27653">MPLVHILSDLCSISREINLEWDWKLLCEKLTQISGVLPADMLFEIELQDGTKKRVEKAVSRAGSLQQTLGQAPLIIRIIDTNENSIANELAQDPAFNSENTSGEAPSGFTLSEDDYQQRSDSVLQWKKNCGLGKFDPNYRAKLEKDLTFQADCATDLVLNERCLVSASDTTSERRGWLRYVGSLPGPRGAQGTWCGVEFDEPCGKNDGTLDGHVLFGPVKPQYGGFVKPSNVKTSSEYQPIDDFASDDEL</sequence>
<dbReference type="GO" id="GO:0005634">
    <property type="term" value="C:nucleus"/>
    <property type="evidence" value="ECO:0007669"/>
    <property type="project" value="TreeGrafter"/>
</dbReference>
<gene>
    <name evidence="5" type="ORF">LADA_0D07800G</name>
</gene>
<dbReference type="GO" id="GO:0035371">
    <property type="term" value="C:microtubule plus-end"/>
    <property type="evidence" value="ECO:0007669"/>
    <property type="project" value="TreeGrafter"/>
</dbReference>
<evidence type="ECO:0000256" key="1">
    <source>
        <dbReference type="ARBA" id="ARBA00004496"/>
    </source>
</evidence>
<dbReference type="PROSITE" id="PS50245">
    <property type="entry name" value="CAP_GLY_2"/>
    <property type="match status" value="1"/>
</dbReference>
<name>A0A1G4J6U8_9SACH</name>
<dbReference type="InterPro" id="IPR036859">
    <property type="entry name" value="CAP-Gly_dom_sf"/>
</dbReference>
<evidence type="ECO:0000313" key="6">
    <source>
        <dbReference type="Proteomes" id="UP000190274"/>
    </source>
</evidence>
<protein>
    <submittedName>
        <fullName evidence="5">LADA_0D07800g1_1</fullName>
    </submittedName>
</protein>
<keyword evidence="6" id="KW-1185">Reference proteome</keyword>
<dbReference type="EMBL" id="LT598454">
    <property type="protein sequence ID" value="SCU85487.1"/>
    <property type="molecule type" value="Genomic_DNA"/>
</dbReference>
<dbReference type="STRING" id="1266660.A0A1G4J6U8"/>
<dbReference type="GO" id="GO:0005737">
    <property type="term" value="C:cytoplasm"/>
    <property type="evidence" value="ECO:0007669"/>
    <property type="project" value="UniProtKB-SubCell"/>
</dbReference>
<feature type="region of interest" description="Disordered" evidence="3">
    <location>
        <begin position="231"/>
        <end position="250"/>
    </location>
</feature>
<evidence type="ECO:0000259" key="4">
    <source>
        <dbReference type="PROSITE" id="PS50245"/>
    </source>
</evidence>
<dbReference type="Pfam" id="PF01302">
    <property type="entry name" value="CAP_GLY"/>
    <property type="match status" value="1"/>
</dbReference>
<evidence type="ECO:0000256" key="3">
    <source>
        <dbReference type="SAM" id="MobiDB-lite"/>
    </source>
</evidence>
<dbReference type="PROSITE" id="PS00845">
    <property type="entry name" value="CAP_GLY_1"/>
    <property type="match status" value="1"/>
</dbReference>
<accession>A0A1G4J6U8</accession>
<proteinExistence type="predicted"/>
<dbReference type="OrthoDB" id="5295208at2759"/>
<dbReference type="PANTHER" id="PTHR18916">
    <property type="entry name" value="DYNACTIN 1-RELATED MICROTUBULE-BINDING"/>
    <property type="match status" value="1"/>
</dbReference>
<evidence type="ECO:0000313" key="5">
    <source>
        <dbReference type="EMBL" id="SCU85487.1"/>
    </source>
</evidence>
<dbReference type="PANTHER" id="PTHR18916:SF85">
    <property type="entry name" value="TUBULIN-FOLDING COFACTOR B"/>
    <property type="match status" value="1"/>
</dbReference>
<dbReference type="InterPro" id="IPR000938">
    <property type="entry name" value="CAP-Gly_domain"/>
</dbReference>
<dbReference type="AlphaFoldDB" id="A0A1G4J6U8"/>
<dbReference type="GO" id="GO:0007023">
    <property type="term" value="P:post-chaperonin tubulin folding pathway"/>
    <property type="evidence" value="ECO:0007669"/>
    <property type="project" value="EnsemblFungi"/>
</dbReference>
<dbReference type="Gene3D" id="2.30.30.190">
    <property type="entry name" value="CAP Gly-rich-like domain"/>
    <property type="match status" value="1"/>
</dbReference>